<dbReference type="EMBL" id="CP035704">
    <property type="protein sequence ID" value="QBB71316.1"/>
    <property type="molecule type" value="Genomic_DNA"/>
</dbReference>
<dbReference type="KEGG" id="xbc:ELE36_13665"/>
<name>A0A411HLB0_9GAMM</name>
<keyword evidence="6" id="KW-0503">Monooxygenase</keyword>
<protein>
    <submittedName>
        <fullName evidence="9">Demethoxyubiquinone hydroxylase family protein</fullName>
    </submittedName>
</protein>
<evidence type="ECO:0000256" key="5">
    <source>
        <dbReference type="ARBA" id="ARBA00023004"/>
    </source>
</evidence>
<dbReference type="GO" id="GO:0006744">
    <property type="term" value="P:ubiquinone biosynthetic process"/>
    <property type="evidence" value="ECO:0007669"/>
    <property type="project" value="UniProtKB-KW"/>
</dbReference>
<keyword evidence="3" id="KW-0479">Metal-binding</keyword>
<dbReference type="GO" id="GO:0008682">
    <property type="term" value="F:3-demethoxyubiquinol 3-hydroxylase activity"/>
    <property type="evidence" value="ECO:0007669"/>
    <property type="project" value="TreeGrafter"/>
</dbReference>
<dbReference type="AlphaFoldDB" id="A0A411HLB0"/>
<keyword evidence="5" id="KW-0408">Iron</keyword>
<evidence type="ECO:0000256" key="7">
    <source>
        <dbReference type="ARBA" id="ARBA00023136"/>
    </source>
</evidence>
<organism evidence="9 10">
    <name type="scientific">Pseudolysobacter antarcticus</name>
    <dbReference type="NCBI Taxonomy" id="2511995"/>
    <lineage>
        <taxon>Bacteria</taxon>
        <taxon>Pseudomonadati</taxon>
        <taxon>Pseudomonadota</taxon>
        <taxon>Gammaproteobacteria</taxon>
        <taxon>Lysobacterales</taxon>
        <taxon>Rhodanobacteraceae</taxon>
        <taxon>Pseudolysobacter</taxon>
    </lineage>
</organism>
<dbReference type="Pfam" id="PF03232">
    <property type="entry name" value="COQ7"/>
    <property type="match status" value="1"/>
</dbReference>
<comment type="pathway">
    <text evidence="1">Cofactor biosynthesis; ubiquinone biosynthesis.</text>
</comment>
<keyword evidence="7 8" id="KW-0472">Membrane</keyword>
<keyword evidence="2" id="KW-0831">Ubiquinone biosynthesis</keyword>
<keyword evidence="8" id="KW-1133">Transmembrane helix</keyword>
<dbReference type="SUPFAM" id="SSF47240">
    <property type="entry name" value="Ferritin-like"/>
    <property type="match status" value="1"/>
</dbReference>
<dbReference type="InterPro" id="IPR009078">
    <property type="entry name" value="Ferritin-like_SF"/>
</dbReference>
<dbReference type="PANTHER" id="PTHR11237:SF4">
    <property type="entry name" value="5-DEMETHOXYUBIQUINONE HYDROXYLASE, MITOCHONDRIAL"/>
    <property type="match status" value="1"/>
</dbReference>
<evidence type="ECO:0000256" key="4">
    <source>
        <dbReference type="ARBA" id="ARBA00023002"/>
    </source>
</evidence>
<dbReference type="PANTHER" id="PTHR11237">
    <property type="entry name" value="COENZYME Q10 BIOSYNTHESIS PROTEIN 7"/>
    <property type="match status" value="1"/>
</dbReference>
<dbReference type="GO" id="GO:0046872">
    <property type="term" value="F:metal ion binding"/>
    <property type="evidence" value="ECO:0007669"/>
    <property type="project" value="UniProtKB-KW"/>
</dbReference>
<reference evidence="9 10" key="1">
    <citation type="submission" date="2019-01" db="EMBL/GenBank/DDBJ databases">
        <title>Pseudolysobacter antarctica gen. nov., sp. nov., isolated from Fildes Peninsula, Antarctica.</title>
        <authorList>
            <person name="Wei Z."/>
            <person name="Peng F."/>
        </authorList>
    </citation>
    <scope>NUCLEOTIDE SEQUENCE [LARGE SCALE GENOMIC DNA]</scope>
    <source>
        <strain evidence="9 10">AQ6-296</strain>
    </source>
</reference>
<keyword evidence="9" id="KW-0830">Ubiquinone</keyword>
<dbReference type="RefSeq" id="WP_129834199.1">
    <property type="nucleotide sequence ID" value="NZ_CP035704.1"/>
</dbReference>
<proteinExistence type="predicted"/>
<evidence type="ECO:0000256" key="6">
    <source>
        <dbReference type="ARBA" id="ARBA00023033"/>
    </source>
</evidence>
<keyword evidence="10" id="KW-1185">Reference proteome</keyword>
<dbReference type="OrthoDB" id="7559360at2"/>
<evidence type="ECO:0000256" key="2">
    <source>
        <dbReference type="ARBA" id="ARBA00022688"/>
    </source>
</evidence>
<dbReference type="Proteomes" id="UP000291562">
    <property type="component" value="Chromosome"/>
</dbReference>
<evidence type="ECO:0000256" key="3">
    <source>
        <dbReference type="ARBA" id="ARBA00022723"/>
    </source>
</evidence>
<keyword evidence="8" id="KW-0812">Transmembrane</keyword>
<evidence type="ECO:0000256" key="8">
    <source>
        <dbReference type="SAM" id="Phobius"/>
    </source>
</evidence>
<accession>A0A411HLB0</accession>
<evidence type="ECO:0000313" key="9">
    <source>
        <dbReference type="EMBL" id="QBB71316.1"/>
    </source>
</evidence>
<feature type="transmembrane region" description="Helical" evidence="8">
    <location>
        <begin position="72"/>
        <end position="95"/>
    </location>
</feature>
<keyword evidence="4" id="KW-0560">Oxidoreductase</keyword>
<sequence length="173" mass="19367">MSEIRSVEHVLRVNHAGERGAICIYKAQIFVSRLLYPSCVLPLTNMLAHEQAHFRAFDEILAERSLRHCHALMAWAIGGWLLGFFTALLGQRAIWVCTAAVESRVNAHLEHQVEFLGERDEQVLFAVQSIRSDEASHEAHARAQGGTPTGLYALLWRGIYGATSFAIWLSTNL</sequence>
<evidence type="ECO:0000256" key="1">
    <source>
        <dbReference type="ARBA" id="ARBA00004749"/>
    </source>
</evidence>
<dbReference type="InterPro" id="IPR011566">
    <property type="entry name" value="Ubq_synth_Coq7"/>
</dbReference>
<evidence type="ECO:0000313" key="10">
    <source>
        <dbReference type="Proteomes" id="UP000291562"/>
    </source>
</evidence>
<gene>
    <name evidence="9" type="ORF">ELE36_13665</name>
</gene>